<dbReference type="CDD" id="cd00609">
    <property type="entry name" value="AAT_like"/>
    <property type="match status" value="1"/>
</dbReference>
<dbReference type="SUPFAM" id="SSF53383">
    <property type="entry name" value="PLP-dependent transferases"/>
    <property type="match status" value="1"/>
</dbReference>
<dbReference type="EC" id="2.6.1.9" evidence="9"/>
<sequence length="376" mass="39525">MTDSQTLRPTAASHGGPTPKPWIEAIHAYVPGKSKGKDGKPLIKLSANENPLGTSRAALDARAQAPALYPDPDSTALRAAIAQKHGLDAARVVMGTGSDELLNLAAQGYAGPGDEVIYVRYGFSVYDIAARRCGATPVIAPDADYGTDVDALLALVTDRTRVVFVANPNNPTGSYLPGGEIARLHAGLPSDVLLVLDQAYGEYVAPEDDDGAMALAQAHANVLVTRTFSKIFGLAGERIGWATGAPGIVATLNRIRGPFNVSATGQAMALAALGDADFVEASRIHNRDERARFVKALEALGNHGLRPLPTQANFVLVLFEGALTAEAAFEGLAERGYIVRWLPGQGLPQALRFTIGKPEDMDAIAAALRDMAEAAQ</sequence>
<dbReference type="InterPro" id="IPR015421">
    <property type="entry name" value="PyrdxlP-dep_Trfase_major"/>
</dbReference>
<reference evidence="12 13" key="1">
    <citation type="submission" date="2017-08" db="EMBL/GenBank/DDBJ databases">
        <title>Infants hospitalized years apart are colonized by the same room-sourced microbial strains.</title>
        <authorList>
            <person name="Brooks B."/>
            <person name="Olm M.R."/>
            <person name="Firek B.A."/>
            <person name="Baker R."/>
            <person name="Thomas B.C."/>
            <person name="Morowitz M.J."/>
            <person name="Banfield J.F."/>
        </authorList>
    </citation>
    <scope>NUCLEOTIDE SEQUENCE [LARGE SCALE GENOMIC DNA]</scope>
    <source>
        <strain evidence="12">S2_005_002_R2_33</strain>
    </source>
</reference>
<dbReference type="PANTHER" id="PTHR43643">
    <property type="entry name" value="HISTIDINOL-PHOSPHATE AMINOTRANSFERASE 2"/>
    <property type="match status" value="1"/>
</dbReference>
<comment type="cofactor">
    <cofactor evidence="1 9">
        <name>pyridoxal 5'-phosphate</name>
        <dbReference type="ChEBI" id="CHEBI:597326"/>
    </cofactor>
</comment>
<evidence type="ECO:0000313" key="12">
    <source>
        <dbReference type="EMBL" id="PZQ51899.1"/>
    </source>
</evidence>
<feature type="region of interest" description="Disordered" evidence="10">
    <location>
        <begin position="1"/>
        <end position="22"/>
    </location>
</feature>
<evidence type="ECO:0000256" key="2">
    <source>
        <dbReference type="ARBA" id="ARBA00005011"/>
    </source>
</evidence>
<keyword evidence="6 9" id="KW-0808">Transferase</keyword>
<comment type="caution">
    <text evidence="12">The sequence shown here is derived from an EMBL/GenBank/DDBJ whole genome shotgun (WGS) entry which is preliminary data.</text>
</comment>
<accession>A0A2W5NI43</accession>
<dbReference type="NCBIfam" id="TIGR01141">
    <property type="entry name" value="hisC"/>
    <property type="match status" value="1"/>
</dbReference>
<keyword evidence="9" id="KW-0028">Amino-acid biosynthesis</keyword>
<comment type="pathway">
    <text evidence="2 9">Amino-acid biosynthesis; L-histidine biosynthesis; L-histidine from 5-phospho-alpha-D-ribose 1-diphosphate: step 7/9.</text>
</comment>
<evidence type="ECO:0000256" key="7">
    <source>
        <dbReference type="ARBA" id="ARBA00022898"/>
    </source>
</evidence>
<dbReference type="InterPro" id="IPR015422">
    <property type="entry name" value="PyrdxlP-dep_Trfase_small"/>
</dbReference>
<dbReference type="Gene3D" id="3.40.640.10">
    <property type="entry name" value="Type I PLP-dependent aspartate aminotransferase-like (Major domain)"/>
    <property type="match status" value="1"/>
</dbReference>
<dbReference type="InterPro" id="IPR050106">
    <property type="entry name" value="HistidinolP_aminotransfase"/>
</dbReference>
<dbReference type="EMBL" id="QFPX01000023">
    <property type="protein sequence ID" value="PZQ51899.1"/>
    <property type="molecule type" value="Genomic_DNA"/>
</dbReference>
<dbReference type="AlphaFoldDB" id="A0A2W5NI43"/>
<dbReference type="GO" id="GO:0004400">
    <property type="term" value="F:histidinol-phosphate transaminase activity"/>
    <property type="evidence" value="ECO:0007669"/>
    <property type="project" value="UniProtKB-UniRule"/>
</dbReference>
<dbReference type="InterPro" id="IPR004839">
    <property type="entry name" value="Aminotransferase_I/II_large"/>
</dbReference>
<feature type="domain" description="Aminotransferase class I/classII large" evidence="11">
    <location>
        <begin position="41"/>
        <end position="368"/>
    </location>
</feature>
<evidence type="ECO:0000256" key="8">
    <source>
        <dbReference type="ARBA" id="ARBA00047481"/>
    </source>
</evidence>
<dbReference type="HAMAP" id="MF_01023">
    <property type="entry name" value="HisC_aminotrans_2"/>
    <property type="match status" value="1"/>
</dbReference>
<keyword evidence="7 9" id="KW-0663">Pyridoxal phosphate</keyword>
<organism evidence="12 13">
    <name type="scientific">Novosphingobium pentaromativorans</name>
    <dbReference type="NCBI Taxonomy" id="205844"/>
    <lineage>
        <taxon>Bacteria</taxon>
        <taxon>Pseudomonadati</taxon>
        <taxon>Pseudomonadota</taxon>
        <taxon>Alphaproteobacteria</taxon>
        <taxon>Sphingomonadales</taxon>
        <taxon>Sphingomonadaceae</taxon>
        <taxon>Novosphingobium</taxon>
    </lineage>
</organism>
<evidence type="ECO:0000256" key="9">
    <source>
        <dbReference type="HAMAP-Rule" id="MF_01023"/>
    </source>
</evidence>
<dbReference type="UniPathway" id="UPA00031">
    <property type="reaction ID" value="UER00012"/>
</dbReference>
<name>A0A2W5NI43_9SPHN</name>
<evidence type="ECO:0000256" key="5">
    <source>
        <dbReference type="ARBA" id="ARBA00022576"/>
    </source>
</evidence>
<protein>
    <recommendedName>
        <fullName evidence="9">Histidinol-phosphate aminotransferase</fullName>
        <ecNumber evidence="9">2.6.1.9</ecNumber>
    </recommendedName>
    <alternativeName>
        <fullName evidence="9">Imidazole acetol-phosphate transaminase</fullName>
    </alternativeName>
</protein>
<comment type="catalytic activity">
    <reaction evidence="8 9">
        <text>L-histidinol phosphate + 2-oxoglutarate = 3-(imidazol-4-yl)-2-oxopropyl phosphate + L-glutamate</text>
        <dbReference type="Rhea" id="RHEA:23744"/>
        <dbReference type="ChEBI" id="CHEBI:16810"/>
        <dbReference type="ChEBI" id="CHEBI:29985"/>
        <dbReference type="ChEBI" id="CHEBI:57766"/>
        <dbReference type="ChEBI" id="CHEBI:57980"/>
        <dbReference type="EC" id="2.6.1.9"/>
    </reaction>
</comment>
<dbReference type="InterPro" id="IPR005861">
    <property type="entry name" value="HisP_aminotrans"/>
</dbReference>
<gene>
    <name evidence="9" type="primary">hisC</name>
    <name evidence="12" type="ORF">DI555_20320</name>
</gene>
<keyword evidence="9" id="KW-0368">Histidine biosynthesis</keyword>
<dbReference type="Gene3D" id="3.90.1150.10">
    <property type="entry name" value="Aspartate Aminotransferase, domain 1"/>
    <property type="match status" value="1"/>
</dbReference>
<evidence type="ECO:0000256" key="1">
    <source>
        <dbReference type="ARBA" id="ARBA00001933"/>
    </source>
</evidence>
<dbReference type="InterPro" id="IPR015424">
    <property type="entry name" value="PyrdxlP-dep_Trfase"/>
</dbReference>
<evidence type="ECO:0000256" key="10">
    <source>
        <dbReference type="SAM" id="MobiDB-lite"/>
    </source>
</evidence>
<evidence type="ECO:0000256" key="6">
    <source>
        <dbReference type="ARBA" id="ARBA00022679"/>
    </source>
</evidence>
<dbReference type="PANTHER" id="PTHR43643:SF3">
    <property type="entry name" value="HISTIDINOL-PHOSPHATE AMINOTRANSFERASE"/>
    <property type="match status" value="1"/>
</dbReference>
<comment type="similarity">
    <text evidence="3 9">Belongs to the class-II pyridoxal-phosphate-dependent aminotransferase family. Histidinol-phosphate aminotransferase subfamily.</text>
</comment>
<dbReference type="Pfam" id="PF00155">
    <property type="entry name" value="Aminotran_1_2"/>
    <property type="match status" value="1"/>
</dbReference>
<dbReference type="Proteomes" id="UP000249082">
    <property type="component" value="Unassembled WGS sequence"/>
</dbReference>
<comment type="subunit">
    <text evidence="4 9">Homodimer.</text>
</comment>
<keyword evidence="5 9" id="KW-0032">Aminotransferase</keyword>
<feature type="modified residue" description="N6-(pyridoxal phosphate)lysine" evidence="9">
    <location>
        <position position="230"/>
    </location>
</feature>
<dbReference type="GO" id="GO:0030170">
    <property type="term" value="F:pyridoxal phosphate binding"/>
    <property type="evidence" value="ECO:0007669"/>
    <property type="project" value="InterPro"/>
</dbReference>
<dbReference type="GO" id="GO:0000105">
    <property type="term" value="P:L-histidine biosynthetic process"/>
    <property type="evidence" value="ECO:0007669"/>
    <property type="project" value="UniProtKB-UniRule"/>
</dbReference>
<evidence type="ECO:0000313" key="13">
    <source>
        <dbReference type="Proteomes" id="UP000249082"/>
    </source>
</evidence>
<evidence type="ECO:0000256" key="3">
    <source>
        <dbReference type="ARBA" id="ARBA00007970"/>
    </source>
</evidence>
<evidence type="ECO:0000256" key="4">
    <source>
        <dbReference type="ARBA" id="ARBA00011738"/>
    </source>
</evidence>
<evidence type="ECO:0000259" key="11">
    <source>
        <dbReference type="Pfam" id="PF00155"/>
    </source>
</evidence>
<proteinExistence type="inferred from homology"/>